<sequence>MLHNHPLCPRNGLFRLDYNNNFYHDMANIVVPLYNTTRVYNGRVHLLDTDYNRKWIVKYRHILATLSIYPVIDFDTGDAVRCFPSMQVGIKSHKDLGIILALSKKGYTMMDFRDFLRSAYSLKCVWATPTSHTFGDRLDLVMLLQRHSRALTNKAEAIVTATEVGFEVVVAGPKVVRDMAQFAEVVNSCDVMVGVHGAGLTNMVFLPHNGTLMQIVPWGEIKWPCCIAFGQPTPDMGLRYVEYEANTEEMALKDIYPKDHAIFTVLGNVVISKNFLRTRKIMVMHRNERGECCPRTLVDRKRKRYENTVDVVVRLHDLPILVPNVRHLRDLHTFSSVTSHELTIQQSVEGELRQHDGVMMVMMRLPAQGFA</sequence>
<evidence type="ECO:0000256" key="6">
    <source>
        <dbReference type="ARBA" id="ARBA00023180"/>
    </source>
</evidence>
<dbReference type="InterPro" id="IPR007657">
    <property type="entry name" value="Glycosyltransferase_61"/>
</dbReference>
<keyword evidence="5" id="KW-0333">Golgi apparatus</keyword>
<dbReference type="Pfam" id="PF04577">
    <property type="entry name" value="Glyco_transf_61"/>
    <property type="match status" value="1"/>
</dbReference>
<keyword evidence="3" id="KW-0328">Glycosyltransferase</keyword>
<evidence type="ECO:0000259" key="7">
    <source>
        <dbReference type="Pfam" id="PF04577"/>
    </source>
</evidence>
<evidence type="ECO:0000256" key="3">
    <source>
        <dbReference type="ARBA" id="ARBA00022676"/>
    </source>
</evidence>
<dbReference type="EnsemblPlants" id="EMT13635">
    <property type="protein sequence ID" value="EMT13635"/>
    <property type="gene ID" value="F775_12428"/>
</dbReference>
<evidence type="ECO:0000313" key="8">
    <source>
        <dbReference type="EnsemblPlants" id="EMT13635"/>
    </source>
</evidence>
<keyword evidence="6" id="KW-0325">Glycoprotein</keyword>
<keyword evidence="4" id="KW-0808">Transferase</keyword>
<organism evidence="8">
    <name type="scientific">Aegilops tauschii</name>
    <name type="common">Tausch's goatgrass</name>
    <name type="synonym">Aegilops squarrosa</name>
    <dbReference type="NCBI Taxonomy" id="37682"/>
    <lineage>
        <taxon>Eukaryota</taxon>
        <taxon>Viridiplantae</taxon>
        <taxon>Streptophyta</taxon>
        <taxon>Embryophyta</taxon>
        <taxon>Tracheophyta</taxon>
        <taxon>Spermatophyta</taxon>
        <taxon>Magnoliopsida</taxon>
        <taxon>Liliopsida</taxon>
        <taxon>Poales</taxon>
        <taxon>Poaceae</taxon>
        <taxon>BOP clade</taxon>
        <taxon>Pooideae</taxon>
        <taxon>Triticodae</taxon>
        <taxon>Triticeae</taxon>
        <taxon>Triticinae</taxon>
        <taxon>Aegilops</taxon>
    </lineage>
</organism>
<dbReference type="PANTHER" id="PTHR20961">
    <property type="entry name" value="GLYCOSYLTRANSFERASE"/>
    <property type="match status" value="1"/>
</dbReference>
<evidence type="ECO:0000256" key="5">
    <source>
        <dbReference type="ARBA" id="ARBA00023034"/>
    </source>
</evidence>
<comment type="subcellular location">
    <subcellularLocation>
        <location evidence="1">Golgi apparatus membrane</location>
        <topology evidence="1">Single-pass type II membrane protein</topology>
    </subcellularLocation>
</comment>
<name>R7W6P9_AEGTA</name>
<comment type="pathway">
    <text evidence="2">Glycan metabolism.</text>
</comment>
<reference evidence="8" key="1">
    <citation type="submission" date="2015-06" db="UniProtKB">
        <authorList>
            <consortium name="EnsemblPlants"/>
        </authorList>
    </citation>
    <scope>IDENTIFICATION</scope>
</reference>
<dbReference type="InterPro" id="IPR049625">
    <property type="entry name" value="Glyco_transf_61_cat"/>
</dbReference>
<dbReference type="GO" id="GO:0016763">
    <property type="term" value="F:pentosyltransferase activity"/>
    <property type="evidence" value="ECO:0007669"/>
    <property type="project" value="UniProtKB-ARBA"/>
</dbReference>
<dbReference type="GO" id="GO:0000139">
    <property type="term" value="C:Golgi membrane"/>
    <property type="evidence" value="ECO:0007669"/>
    <property type="project" value="UniProtKB-SubCell"/>
</dbReference>
<proteinExistence type="predicted"/>
<dbReference type="PANTHER" id="PTHR20961:SF5">
    <property type="entry name" value="GLYCOSYLTRANSFERASE-RELATED"/>
    <property type="match status" value="1"/>
</dbReference>
<evidence type="ECO:0000256" key="4">
    <source>
        <dbReference type="ARBA" id="ARBA00022679"/>
    </source>
</evidence>
<accession>R7W6P9</accession>
<evidence type="ECO:0000256" key="1">
    <source>
        <dbReference type="ARBA" id="ARBA00004323"/>
    </source>
</evidence>
<protein>
    <recommendedName>
        <fullName evidence="7">Glycosyltransferase 61 catalytic domain-containing protein</fullName>
    </recommendedName>
</protein>
<feature type="domain" description="Glycosyltransferase 61 catalytic" evidence="7">
    <location>
        <begin position="105"/>
        <end position="211"/>
    </location>
</feature>
<evidence type="ECO:0000256" key="2">
    <source>
        <dbReference type="ARBA" id="ARBA00004881"/>
    </source>
</evidence>
<dbReference type="AlphaFoldDB" id="R7W6P9"/>